<gene>
    <name evidence="5" type="ORF">H4R26_002934</name>
</gene>
<keyword evidence="6" id="KW-1185">Reference proteome</keyword>
<proteinExistence type="predicted"/>
<dbReference type="Pfam" id="PF03443">
    <property type="entry name" value="AA9"/>
    <property type="match status" value="1"/>
</dbReference>
<evidence type="ECO:0000259" key="4">
    <source>
        <dbReference type="Pfam" id="PF03443"/>
    </source>
</evidence>
<dbReference type="Gene3D" id="2.70.50.70">
    <property type="match status" value="1"/>
</dbReference>
<keyword evidence="3" id="KW-0732">Signal</keyword>
<evidence type="ECO:0000256" key="2">
    <source>
        <dbReference type="RuleBase" id="RU368122"/>
    </source>
</evidence>
<dbReference type="InterPro" id="IPR049892">
    <property type="entry name" value="AA9"/>
</dbReference>
<protein>
    <recommendedName>
        <fullName evidence="2">AA9 family lytic polysaccharide monooxygenase</fullName>
        <ecNumber evidence="2">1.14.99.56</ecNumber>
    </recommendedName>
    <alternativeName>
        <fullName evidence="2">Endo-beta-1,4-glucanase</fullName>
    </alternativeName>
    <alternativeName>
        <fullName evidence="2">Glycosyl hydrolase 61 family protein</fullName>
    </alternativeName>
</protein>
<keyword evidence="2" id="KW-0964">Secreted</keyword>
<dbReference type="PANTHER" id="PTHR33353">
    <property type="entry name" value="PUTATIVE (AFU_ORTHOLOGUE AFUA_1G12560)-RELATED"/>
    <property type="match status" value="1"/>
</dbReference>
<dbReference type="EMBL" id="JANBQF010000203">
    <property type="protein sequence ID" value="KAJ2003692.1"/>
    <property type="molecule type" value="Genomic_DNA"/>
</dbReference>
<comment type="function">
    <text evidence="2">Lytic polysaccharide monooxygenase (LMPO) that depolymerizes crystalline and amorphous polysaccharides via the oxidation of scissile alpha- or beta-(1-4)-glycosidic bonds, yielding C1 and/or C4 oxidation products. Catalysis by LPMOs requires the reduction of the active-site copper from Cu(II) to Cu(I) by a reducing agent and H(2)O(2) or O(2) as a cosubstrate.</text>
</comment>
<dbReference type="GO" id="GO:0005576">
    <property type="term" value="C:extracellular region"/>
    <property type="evidence" value="ECO:0007669"/>
    <property type="project" value="UniProtKB-SubCell"/>
</dbReference>
<dbReference type="PANTHER" id="PTHR33353:SF32">
    <property type="entry name" value="ENDO-BETA-1,4-GLUCANASE D"/>
    <property type="match status" value="1"/>
</dbReference>
<dbReference type="Proteomes" id="UP001150907">
    <property type="component" value="Unassembled WGS sequence"/>
</dbReference>
<keyword evidence="2" id="KW-0119">Carbohydrate metabolism</keyword>
<evidence type="ECO:0000256" key="1">
    <source>
        <dbReference type="ARBA" id="ARBA00023157"/>
    </source>
</evidence>
<dbReference type="GO" id="GO:0008810">
    <property type="term" value="F:cellulase activity"/>
    <property type="evidence" value="ECO:0007669"/>
    <property type="project" value="UniProtKB-UniRule"/>
</dbReference>
<name>A0A9W8BDL0_9FUNG</name>
<evidence type="ECO:0000256" key="3">
    <source>
        <dbReference type="SAM" id="SignalP"/>
    </source>
</evidence>
<dbReference type="CDD" id="cd21175">
    <property type="entry name" value="LPMO_AA9"/>
    <property type="match status" value="1"/>
</dbReference>
<comment type="catalytic activity">
    <reaction evidence="2">
        <text>[(1-&gt;4)-beta-D-glucosyl]n+m + reduced acceptor + O2 = 4-dehydro-beta-D-glucosyl-[(1-&gt;4)-beta-D-glucosyl]n-1 + [(1-&gt;4)-beta-D-glucosyl]m + acceptor + H2O.</text>
        <dbReference type="EC" id="1.14.99.56"/>
    </reaction>
</comment>
<feature type="chain" id="PRO_5040784041" description="AA9 family lytic polysaccharide monooxygenase" evidence="3">
    <location>
        <begin position="24"/>
        <end position="263"/>
    </location>
</feature>
<evidence type="ECO:0000313" key="6">
    <source>
        <dbReference type="Proteomes" id="UP001150907"/>
    </source>
</evidence>
<comment type="subcellular location">
    <subcellularLocation>
        <location evidence="2">Secreted</location>
    </subcellularLocation>
</comment>
<reference evidence="5" key="1">
    <citation type="submission" date="2022-07" db="EMBL/GenBank/DDBJ databases">
        <title>Phylogenomic reconstructions and comparative analyses of Kickxellomycotina fungi.</title>
        <authorList>
            <person name="Reynolds N.K."/>
            <person name="Stajich J.E."/>
            <person name="Barry K."/>
            <person name="Grigoriev I.V."/>
            <person name="Crous P."/>
            <person name="Smith M.E."/>
        </authorList>
    </citation>
    <scope>NUCLEOTIDE SEQUENCE</scope>
    <source>
        <strain evidence="5">IMI 214461</strain>
    </source>
</reference>
<feature type="domain" description="Auxiliary Activity family 9 catalytic" evidence="4">
    <location>
        <begin position="24"/>
        <end position="230"/>
    </location>
</feature>
<keyword evidence="2" id="KW-0624">Polysaccharide degradation</keyword>
<comment type="domain">
    <text evidence="2">Has a modular structure: an endo-beta-1,4-glucanase catalytic module at the N-terminus, a linker rich in serines and threonines, and a C-terminal carbohydrate-binding module (CBM).</text>
</comment>
<dbReference type="GO" id="GO:0030245">
    <property type="term" value="P:cellulose catabolic process"/>
    <property type="evidence" value="ECO:0007669"/>
    <property type="project" value="UniProtKB-UniRule"/>
</dbReference>
<dbReference type="EC" id="1.14.99.56" evidence="2"/>
<dbReference type="GO" id="GO:0030248">
    <property type="term" value="F:cellulose binding"/>
    <property type="evidence" value="ECO:0007669"/>
    <property type="project" value="UniProtKB-UniRule"/>
</dbReference>
<comment type="caution">
    <text evidence="5">The sequence shown here is derived from an EMBL/GenBank/DDBJ whole genome shotgun (WGS) entry which is preliminary data.</text>
</comment>
<keyword evidence="2" id="KW-0136">Cellulose degradation</keyword>
<keyword evidence="1 2" id="KW-1015">Disulfide bond</keyword>
<sequence>MKAGSSLGFWLALLVAFAVSVNAHTHLRDLIIGGKTLDRGQCIRPYIDDTTYSYPAKDPNDIFMRCRTPYANSTAKTMCDVQAGSTIKVEWHELIDPTSRGINPSHMGPCVAYMAPLSSNGDGKVWFKIYENGYDPKTKKWCIDTVNDNNGTLPITIPSDLLKGSYLLRTEIIALHLAYVPFDKIKTGAEYYSNCAELNIVGGGNVVPPGVAFPGAYDINGKGIVFNITAPFDSYPIPGPPLYKAGAVIKPCTTRKRRRRELA</sequence>
<dbReference type="InterPro" id="IPR005103">
    <property type="entry name" value="AA9_LPMO"/>
</dbReference>
<accession>A0A9W8BDL0</accession>
<organism evidence="5 6">
    <name type="scientific">Coemansia thaxteri</name>
    <dbReference type="NCBI Taxonomy" id="2663907"/>
    <lineage>
        <taxon>Eukaryota</taxon>
        <taxon>Fungi</taxon>
        <taxon>Fungi incertae sedis</taxon>
        <taxon>Zoopagomycota</taxon>
        <taxon>Kickxellomycotina</taxon>
        <taxon>Kickxellomycetes</taxon>
        <taxon>Kickxellales</taxon>
        <taxon>Kickxellaceae</taxon>
        <taxon>Coemansia</taxon>
    </lineage>
</organism>
<dbReference type="OrthoDB" id="4849160at2759"/>
<evidence type="ECO:0000313" key="5">
    <source>
        <dbReference type="EMBL" id="KAJ2003692.1"/>
    </source>
</evidence>
<feature type="signal peptide" evidence="3">
    <location>
        <begin position="1"/>
        <end position="23"/>
    </location>
</feature>
<dbReference type="AlphaFoldDB" id="A0A9W8BDL0"/>